<gene>
    <name evidence="8" type="ORF">VPR01S_06_01040</name>
</gene>
<reference evidence="8 9" key="1">
    <citation type="submission" date="2013-09" db="EMBL/GenBank/DDBJ databases">
        <title>Whole genome shotgun sequence of Vibrio proteolyticus NBRC 13287.</title>
        <authorList>
            <person name="Isaki S."/>
            <person name="Hosoyama A."/>
            <person name="Numata M."/>
            <person name="Hashimoto M."/>
            <person name="Hosoyama Y."/>
            <person name="Tsuchikane K."/>
            <person name="Noguchi M."/>
            <person name="Hirakata S."/>
            <person name="Ichikawa N."/>
            <person name="Ohji S."/>
            <person name="Yamazoe A."/>
            <person name="Fujita N."/>
        </authorList>
    </citation>
    <scope>NUCLEOTIDE SEQUENCE [LARGE SCALE GENOMIC DNA]</scope>
    <source>
        <strain evidence="8 9">NBRC 13287</strain>
    </source>
</reference>
<dbReference type="InterPro" id="IPR032816">
    <property type="entry name" value="VTT_dom"/>
</dbReference>
<dbReference type="EMBL" id="BATJ01000006">
    <property type="protein sequence ID" value="GAD67087.1"/>
    <property type="molecule type" value="Genomic_DNA"/>
</dbReference>
<dbReference type="InterPro" id="IPR051311">
    <property type="entry name" value="DedA_domain"/>
</dbReference>
<dbReference type="Pfam" id="PF09335">
    <property type="entry name" value="VTT_dom"/>
    <property type="match status" value="1"/>
</dbReference>
<dbReference type="PANTHER" id="PTHR42709:SF6">
    <property type="entry name" value="UNDECAPRENYL PHOSPHATE TRANSPORTER A"/>
    <property type="match status" value="1"/>
</dbReference>
<evidence type="ECO:0000256" key="6">
    <source>
        <dbReference type="SAM" id="Phobius"/>
    </source>
</evidence>
<keyword evidence="5 6" id="KW-0472">Membrane</keyword>
<dbReference type="eggNOG" id="COG0586">
    <property type="taxonomic scope" value="Bacteria"/>
</dbReference>
<evidence type="ECO:0000256" key="3">
    <source>
        <dbReference type="ARBA" id="ARBA00022692"/>
    </source>
</evidence>
<dbReference type="GO" id="GO:0005886">
    <property type="term" value="C:plasma membrane"/>
    <property type="evidence" value="ECO:0007669"/>
    <property type="project" value="UniProtKB-SubCell"/>
</dbReference>
<evidence type="ECO:0000259" key="7">
    <source>
        <dbReference type="Pfam" id="PF09335"/>
    </source>
</evidence>
<dbReference type="AlphaFoldDB" id="U3A157"/>
<feature type="domain" description="VTT" evidence="7">
    <location>
        <begin position="60"/>
        <end position="174"/>
    </location>
</feature>
<evidence type="ECO:0000256" key="1">
    <source>
        <dbReference type="ARBA" id="ARBA00004651"/>
    </source>
</evidence>
<dbReference type="STRING" id="1219065.VPR01S_06_01040"/>
<dbReference type="PANTHER" id="PTHR42709">
    <property type="entry name" value="ALKALINE PHOSPHATASE LIKE PROTEIN"/>
    <property type="match status" value="1"/>
</dbReference>
<accession>U3A157</accession>
<keyword evidence="4 6" id="KW-1133">Transmembrane helix</keyword>
<evidence type="ECO:0000256" key="4">
    <source>
        <dbReference type="ARBA" id="ARBA00022989"/>
    </source>
</evidence>
<protein>
    <recommendedName>
        <fullName evidence="7">VTT domain-containing protein</fullName>
    </recommendedName>
</protein>
<organism evidence="8 9">
    <name type="scientific">Vibrio proteolyticus NBRC 13287</name>
    <dbReference type="NCBI Taxonomy" id="1219065"/>
    <lineage>
        <taxon>Bacteria</taxon>
        <taxon>Pseudomonadati</taxon>
        <taxon>Pseudomonadota</taxon>
        <taxon>Gammaproteobacteria</taxon>
        <taxon>Vibrionales</taxon>
        <taxon>Vibrionaceae</taxon>
        <taxon>Vibrio</taxon>
    </lineage>
</organism>
<feature type="transmembrane region" description="Helical" evidence="6">
    <location>
        <begin position="26"/>
        <end position="48"/>
    </location>
</feature>
<feature type="transmembrane region" description="Helical" evidence="6">
    <location>
        <begin position="153"/>
        <end position="175"/>
    </location>
</feature>
<keyword evidence="2" id="KW-1003">Cell membrane</keyword>
<evidence type="ECO:0000256" key="2">
    <source>
        <dbReference type="ARBA" id="ARBA00022475"/>
    </source>
</evidence>
<name>U3A157_VIBPR</name>
<dbReference type="Proteomes" id="UP000016570">
    <property type="component" value="Unassembled WGS sequence"/>
</dbReference>
<dbReference type="RefSeq" id="WP_021705062.1">
    <property type="nucleotide sequence ID" value="NZ_BATJ01000006.1"/>
</dbReference>
<comment type="caution">
    <text evidence="8">The sequence shown here is derived from an EMBL/GenBank/DDBJ whole genome shotgun (WGS) entry which is preliminary data.</text>
</comment>
<feature type="transmembrane region" description="Helical" evidence="6">
    <location>
        <begin position="60"/>
        <end position="88"/>
    </location>
</feature>
<proteinExistence type="predicted"/>
<evidence type="ECO:0000313" key="8">
    <source>
        <dbReference type="EMBL" id="GAD67087.1"/>
    </source>
</evidence>
<evidence type="ECO:0000256" key="5">
    <source>
        <dbReference type="ARBA" id="ARBA00023136"/>
    </source>
</evidence>
<evidence type="ECO:0000313" key="9">
    <source>
        <dbReference type="Proteomes" id="UP000016570"/>
    </source>
</evidence>
<keyword evidence="3 6" id="KW-0812">Transmembrane</keyword>
<feature type="transmembrane region" description="Helical" evidence="6">
    <location>
        <begin position="187"/>
        <end position="211"/>
    </location>
</feature>
<sequence>MFHSVINIVDALWHQNIDALTQTSMLSLYVCIGVIIWLESAFLPAAPLPCDSVIILSGSLAALGVIDLYTIIAVLTVAAWLGSLLAYYQGRQLQYWPRVRQWLTHVPEQHLTTTDRLLGKYGLVALFLARFLPVVRSLVPLVMGLREQNGYRIIHLAAISSALWIAILVLLGYSLKFLPESLSKPVTMLLMLAPLITLAIGIISVTIGWWMKKRTRA</sequence>
<comment type="subcellular location">
    <subcellularLocation>
        <location evidence="1">Cell membrane</location>
        <topology evidence="1">Multi-pass membrane protein</topology>
    </subcellularLocation>
</comment>
<keyword evidence="9" id="KW-1185">Reference proteome</keyword>